<dbReference type="EMBL" id="ML992704">
    <property type="protein sequence ID" value="KAF2207350.1"/>
    <property type="molecule type" value="Genomic_DNA"/>
</dbReference>
<organism evidence="1 2">
    <name type="scientific">Cercospora zeae-maydis SCOH1-5</name>
    <dbReference type="NCBI Taxonomy" id="717836"/>
    <lineage>
        <taxon>Eukaryota</taxon>
        <taxon>Fungi</taxon>
        <taxon>Dikarya</taxon>
        <taxon>Ascomycota</taxon>
        <taxon>Pezizomycotina</taxon>
        <taxon>Dothideomycetes</taxon>
        <taxon>Dothideomycetidae</taxon>
        <taxon>Mycosphaerellales</taxon>
        <taxon>Mycosphaerellaceae</taxon>
        <taxon>Cercospora</taxon>
    </lineage>
</organism>
<feature type="non-terminal residue" evidence="1">
    <location>
        <position position="61"/>
    </location>
</feature>
<protein>
    <submittedName>
        <fullName evidence="1">Uncharacterized protein</fullName>
    </submittedName>
</protein>
<dbReference type="AlphaFoldDB" id="A0A6A6F2A2"/>
<reference evidence="1" key="1">
    <citation type="journal article" date="2020" name="Stud. Mycol.">
        <title>101 Dothideomycetes genomes: a test case for predicting lifestyles and emergence of pathogens.</title>
        <authorList>
            <person name="Haridas S."/>
            <person name="Albert R."/>
            <person name="Binder M."/>
            <person name="Bloem J."/>
            <person name="Labutti K."/>
            <person name="Salamov A."/>
            <person name="Andreopoulos B."/>
            <person name="Baker S."/>
            <person name="Barry K."/>
            <person name="Bills G."/>
            <person name="Bluhm B."/>
            <person name="Cannon C."/>
            <person name="Castanera R."/>
            <person name="Culley D."/>
            <person name="Daum C."/>
            <person name="Ezra D."/>
            <person name="Gonzalez J."/>
            <person name="Henrissat B."/>
            <person name="Kuo A."/>
            <person name="Liang C."/>
            <person name="Lipzen A."/>
            <person name="Lutzoni F."/>
            <person name="Magnuson J."/>
            <person name="Mondo S."/>
            <person name="Nolan M."/>
            <person name="Ohm R."/>
            <person name="Pangilinan J."/>
            <person name="Park H.-J."/>
            <person name="Ramirez L."/>
            <person name="Alfaro M."/>
            <person name="Sun H."/>
            <person name="Tritt A."/>
            <person name="Yoshinaga Y."/>
            <person name="Zwiers L.-H."/>
            <person name="Turgeon B."/>
            <person name="Goodwin S."/>
            <person name="Spatafora J."/>
            <person name="Crous P."/>
            <person name="Grigoriev I."/>
        </authorList>
    </citation>
    <scope>NUCLEOTIDE SEQUENCE</scope>
    <source>
        <strain evidence="1">SCOH1-5</strain>
    </source>
</reference>
<evidence type="ECO:0000313" key="2">
    <source>
        <dbReference type="Proteomes" id="UP000799539"/>
    </source>
</evidence>
<proteinExistence type="predicted"/>
<gene>
    <name evidence="1" type="ORF">CERZMDRAFT_91795</name>
</gene>
<evidence type="ECO:0000313" key="1">
    <source>
        <dbReference type="EMBL" id="KAF2207350.1"/>
    </source>
</evidence>
<sequence>MVHVCYITTIHQLRSIYRAPERHFPQRQRASKPEERNKIHITKQAVQINPVKSCPDIVSIL</sequence>
<name>A0A6A6F2A2_9PEZI</name>
<dbReference type="Proteomes" id="UP000799539">
    <property type="component" value="Unassembled WGS sequence"/>
</dbReference>
<keyword evidence="2" id="KW-1185">Reference proteome</keyword>
<accession>A0A6A6F2A2</accession>